<proteinExistence type="inferred from homology"/>
<evidence type="ECO:0000256" key="7">
    <source>
        <dbReference type="ARBA" id="ARBA00022801"/>
    </source>
</evidence>
<evidence type="ECO:0000256" key="5">
    <source>
        <dbReference type="ARBA" id="ARBA00022692"/>
    </source>
</evidence>
<dbReference type="GO" id="GO:0016020">
    <property type="term" value="C:membrane"/>
    <property type="evidence" value="ECO:0007669"/>
    <property type="project" value="UniProtKB-SubCell"/>
</dbReference>
<comment type="caution">
    <text evidence="15">The sequence shown here is derived from an EMBL/GenBank/DDBJ whole genome shotgun (WGS) entry which is preliminary data.</text>
</comment>
<dbReference type="PANTHER" id="PTHR16320">
    <property type="entry name" value="SPHINGOMYELINASE FAMILY MEMBER"/>
    <property type="match status" value="1"/>
</dbReference>
<feature type="transmembrane region" description="Helical" evidence="13">
    <location>
        <begin position="359"/>
        <end position="381"/>
    </location>
</feature>
<dbReference type="Proteomes" id="UP000723463">
    <property type="component" value="Unassembled WGS sequence"/>
</dbReference>
<keyword evidence="9" id="KW-0746">Sphingolipid metabolism</keyword>
<comment type="pathway">
    <text evidence="3">Sphingolipid metabolism.</text>
</comment>
<evidence type="ECO:0000256" key="8">
    <source>
        <dbReference type="ARBA" id="ARBA00022842"/>
    </source>
</evidence>
<evidence type="ECO:0000256" key="1">
    <source>
        <dbReference type="ARBA" id="ARBA00004141"/>
    </source>
</evidence>
<comment type="pathway">
    <text evidence="2">Lipid metabolism; sphingolipid metabolism.</text>
</comment>
<keyword evidence="12 13" id="KW-0472">Membrane</keyword>
<comment type="subcellular location">
    <subcellularLocation>
        <location evidence="1">Membrane</location>
        <topology evidence="1">Multi-pass membrane protein</topology>
    </subcellularLocation>
</comment>
<dbReference type="AlphaFoldDB" id="A0A9P6FC50"/>
<evidence type="ECO:0000256" key="12">
    <source>
        <dbReference type="ARBA" id="ARBA00023136"/>
    </source>
</evidence>
<dbReference type="InterPro" id="IPR005135">
    <property type="entry name" value="Endo/exonuclease/phosphatase"/>
</dbReference>
<dbReference type="InterPro" id="IPR038772">
    <property type="entry name" value="Sph/SMPD2-like"/>
</dbReference>
<evidence type="ECO:0000256" key="6">
    <source>
        <dbReference type="ARBA" id="ARBA00022723"/>
    </source>
</evidence>
<dbReference type="GO" id="GO:0006665">
    <property type="term" value="P:sphingolipid metabolic process"/>
    <property type="evidence" value="ECO:0007669"/>
    <property type="project" value="UniProtKB-KW"/>
</dbReference>
<dbReference type="Gene3D" id="3.60.10.10">
    <property type="entry name" value="Endonuclease/exonuclease/phosphatase"/>
    <property type="match status" value="1"/>
</dbReference>
<dbReference type="GO" id="GO:0004767">
    <property type="term" value="F:sphingomyelin phosphodiesterase activity"/>
    <property type="evidence" value="ECO:0007669"/>
    <property type="project" value="InterPro"/>
</dbReference>
<evidence type="ECO:0000259" key="14">
    <source>
        <dbReference type="Pfam" id="PF03372"/>
    </source>
</evidence>
<comment type="similarity">
    <text evidence="4">Belongs to the neutral sphingomyelinase family.</text>
</comment>
<feature type="transmembrane region" description="Helical" evidence="13">
    <location>
        <begin position="387"/>
        <end position="412"/>
    </location>
</feature>
<dbReference type="SUPFAM" id="SSF56219">
    <property type="entry name" value="DNase I-like"/>
    <property type="match status" value="1"/>
</dbReference>
<feature type="domain" description="Endonuclease/exonuclease/phosphatase" evidence="14">
    <location>
        <begin position="11"/>
        <end position="298"/>
    </location>
</feature>
<evidence type="ECO:0000256" key="4">
    <source>
        <dbReference type="ARBA" id="ARBA00006335"/>
    </source>
</evidence>
<dbReference type="PANTHER" id="PTHR16320:SF24">
    <property type="entry name" value="PHOSPHODIESTERASE, PUTATIVE-RELATED"/>
    <property type="match status" value="1"/>
</dbReference>
<evidence type="ECO:0000256" key="13">
    <source>
        <dbReference type="SAM" id="Phobius"/>
    </source>
</evidence>
<gene>
    <name evidence="15" type="primary">ISC1_1</name>
    <name evidence="15" type="ORF">EC957_009371</name>
</gene>
<keyword evidence="8" id="KW-0460">Magnesium</keyword>
<evidence type="ECO:0000256" key="10">
    <source>
        <dbReference type="ARBA" id="ARBA00022989"/>
    </source>
</evidence>
<evidence type="ECO:0000313" key="15">
    <source>
        <dbReference type="EMBL" id="KAF9546766.1"/>
    </source>
</evidence>
<dbReference type="GO" id="GO:0046872">
    <property type="term" value="F:metal ion binding"/>
    <property type="evidence" value="ECO:0007669"/>
    <property type="project" value="UniProtKB-KW"/>
</dbReference>
<reference evidence="15" key="1">
    <citation type="journal article" date="2020" name="Fungal Divers.">
        <title>Resolving the Mortierellaceae phylogeny through synthesis of multi-gene phylogenetics and phylogenomics.</title>
        <authorList>
            <person name="Vandepol N."/>
            <person name="Liber J."/>
            <person name="Desiro A."/>
            <person name="Na H."/>
            <person name="Kennedy M."/>
            <person name="Barry K."/>
            <person name="Grigoriev I.V."/>
            <person name="Miller A.N."/>
            <person name="O'Donnell K."/>
            <person name="Stajich J.E."/>
            <person name="Bonito G."/>
        </authorList>
    </citation>
    <scope>NUCLEOTIDE SEQUENCE</scope>
    <source>
        <strain evidence="15">NRRL 2591</strain>
    </source>
</reference>
<accession>A0A9P6FC50</accession>
<dbReference type="InterPro" id="IPR036691">
    <property type="entry name" value="Endo/exonu/phosph_ase_sf"/>
</dbReference>
<sequence length="470" mass="51802">MSPPDIRLSVLTLNCWGLLLSNHRQHRMRAIGQHLLKASPGYDIVGLQEVWAPQDFILVREIVKEVLPYSKHWTSGLFGSGLATFSKYPIVSSSLTRFALNGDPWPVWQGDWYDGKSCGSVVVAHPGVGEIEVFNTHYHATYDPVGTDDQHLGVRVSQAWEMSKLFRQSTGLGRRVLALGDFNSTPRSLAVALLTRHGGATDSWGNLHPLPQTIPNNLTPEQGVALLGISCDSPLNTWTRDSKWVNEISRDPIGERLDYIFFNASSEFKCLGSDVVLQEKVRGVGGGSNVPWVNVSDHYAVHSVFSVKEVTPTAPRIFLSSLLSSSPDLKDDSSIDLFDQVLSTLQQHLARAQHKSVRMMYIATPLLLLATLGLMIGSVWIDFNPRWTLLLVTMGVSFITIGWVGCFSYGFFYGGETISAFTNVIQEVQLALENNRGDSAEEELFSLQHGPLAQSSRVQAMPAGGSIHLD</sequence>
<keyword evidence="5 13" id="KW-0812">Transmembrane</keyword>
<keyword evidence="10 13" id="KW-1133">Transmembrane helix</keyword>
<dbReference type="Pfam" id="PF03372">
    <property type="entry name" value="Exo_endo_phos"/>
    <property type="match status" value="1"/>
</dbReference>
<keyword evidence="16" id="KW-1185">Reference proteome</keyword>
<evidence type="ECO:0000313" key="16">
    <source>
        <dbReference type="Proteomes" id="UP000723463"/>
    </source>
</evidence>
<keyword evidence="7" id="KW-0378">Hydrolase</keyword>
<evidence type="ECO:0000256" key="11">
    <source>
        <dbReference type="ARBA" id="ARBA00023098"/>
    </source>
</evidence>
<keyword evidence="11" id="KW-0443">Lipid metabolism</keyword>
<name>A0A9P6FC50_9FUNG</name>
<evidence type="ECO:0000256" key="9">
    <source>
        <dbReference type="ARBA" id="ARBA00022919"/>
    </source>
</evidence>
<keyword evidence="6" id="KW-0479">Metal-binding</keyword>
<evidence type="ECO:0000256" key="3">
    <source>
        <dbReference type="ARBA" id="ARBA00004991"/>
    </source>
</evidence>
<protein>
    <submittedName>
        <fullName evidence="15">Phospholipase C type enzyme</fullName>
    </submittedName>
</protein>
<evidence type="ECO:0000256" key="2">
    <source>
        <dbReference type="ARBA" id="ARBA00004760"/>
    </source>
</evidence>
<dbReference type="EMBL" id="JAAAXW010000051">
    <property type="protein sequence ID" value="KAF9546766.1"/>
    <property type="molecule type" value="Genomic_DNA"/>
</dbReference>
<organism evidence="15 16">
    <name type="scientific">Mortierella hygrophila</name>
    <dbReference type="NCBI Taxonomy" id="979708"/>
    <lineage>
        <taxon>Eukaryota</taxon>
        <taxon>Fungi</taxon>
        <taxon>Fungi incertae sedis</taxon>
        <taxon>Mucoromycota</taxon>
        <taxon>Mortierellomycotina</taxon>
        <taxon>Mortierellomycetes</taxon>
        <taxon>Mortierellales</taxon>
        <taxon>Mortierellaceae</taxon>
        <taxon>Mortierella</taxon>
    </lineage>
</organism>